<comment type="similarity">
    <text evidence="1 6">Belongs to the DNA photolyase class-1 family.</text>
</comment>
<comment type="cofactor">
    <cofactor evidence="6">
        <name>FAD</name>
        <dbReference type="ChEBI" id="CHEBI:57692"/>
    </cofactor>
    <text evidence="6">Binds 1 FAD per subunit.</text>
</comment>
<dbReference type="SUPFAM" id="SSF52425">
    <property type="entry name" value="Cryptochrome/photolyase, N-terminal domain"/>
    <property type="match status" value="1"/>
</dbReference>
<dbReference type="NCBIfam" id="TIGR02765">
    <property type="entry name" value="crypto_DASH"/>
    <property type="match status" value="1"/>
</dbReference>
<dbReference type="Proteomes" id="UP001159257">
    <property type="component" value="Unassembled WGS sequence"/>
</dbReference>
<evidence type="ECO:0000256" key="1">
    <source>
        <dbReference type="ARBA" id="ARBA00005862"/>
    </source>
</evidence>
<accession>A0ABY1S0U8</accession>
<dbReference type="InterPro" id="IPR036155">
    <property type="entry name" value="Crypto/Photolyase_N_sf"/>
</dbReference>
<dbReference type="SUPFAM" id="SSF48173">
    <property type="entry name" value="Cryptochrome/photolyase FAD-binding domain"/>
    <property type="match status" value="1"/>
</dbReference>
<dbReference type="PRINTS" id="PR00147">
    <property type="entry name" value="DNAPHOTLYASE"/>
</dbReference>
<comment type="cofactor">
    <cofactor evidence="6">
        <name>(6R)-5,10-methylene-5,6,7,8-tetrahydrofolate</name>
        <dbReference type="ChEBI" id="CHEBI:15636"/>
    </cofactor>
    <text evidence="6">Binds 1 5,10-methenyltetrahydrofolate (MTHF) per subunit.</text>
</comment>
<dbReference type="InterPro" id="IPR036134">
    <property type="entry name" value="Crypto/Photolyase_FAD-like_sf"/>
</dbReference>
<dbReference type="Gene3D" id="3.40.50.620">
    <property type="entry name" value="HUPs"/>
    <property type="match status" value="1"/>
</dbReference>
<keyword evidence="5 6" id="KW-0157">Chromophore</keyword>
<dbReference type="InterPro" id="IPR006050">
    <property type="entry name" value="DNA_photolyase_N"/>
</dbReference>
<evidence type="ECO:0000256" key="6">
    <source>
        <dbReference type="RuleBase" id="RU367151"/>
    </source>
</evidence>
<keyword evidence="9" id="KW-1185">Reference proteome</keyword>
<proteinExistence type="inferred from homology"/>
<sequence length="443" mass="51810">MNTGLYWLTQDLRLDDNPVLAHAANSCDHLLCVYIMDPSLESRPHFNSVRMGSKRQRFLHEALWDLEQQLQSLGQRLLLLKGDPVEQLSQLIIRHHPGSLHLSRPSGLYESKQLAILSKRFPFMKVELDDSYTLYTRDQMRNVWETFPASFSKFRRAVEPLQVSPPLPRIQRLPPMPVVDNEVIATLPNPAPRNSDDWFTGGELAAQAHLARYFTSDLPLHYKQVRNELDGLEKGTRFSPWLAQGSLSPRRVVHQLKRYEQQHGANDSTYWIFFELLWREFFQWYAREHGYRLFHPRGIKSSPTLTSFYPQRFKAWCEGSTPWPLINACMHQLRQTGWMSNRGRQIVASCLVNELQLDWRYGAAWFEQELIDYDVASNWGNWQYLAGVGADPKGKRHFNIDKQTQLYDPDHAFIEHWHGRSQQLATDHVDAADWPIIPGRYYQ</sequence>
<gene>
    <name evidence="8" type="ORF">SAMN04487964_108144</name>
</gene>
<evidence type="ECO:0000313" key="9">
    <source>
        <dbReference type="Proteomes" id="UP001159257"/>
    </source>
</evidence>
<dbReference type="EMBL" id="FXWV01000008">
    <property type="protein sequence ID" value="SMR74890.1"/>
    <property type="molecule type" value="Genomic_DNA"/>
</dbReference>
<evidence type="ECO:0000256" key="5">
    <source>
        <dbReference type="ARBA" id="ARBA00022991"/>
    </source>
</evidence>
<dbReference type="InterPro" id="IPR002081">
    <property type="entry name" value="Cryptochrome/DNA_photolyase_1"/>
</dbReference>
<dbReference type="Pfam" id="PF03441">
    <property type="entry name" value="FAD_binding_7"/>
    <property type="match status" value="1"/>
</dbReference>
<dbReference type="InterPro" id="IPR005101">
    <property type="entry name" value="Cryptochr/Photolyase_FAD-bd"/>
</dbReference>
<name>A0ABY1S0U8_9GAMM</name>
<evidence type="ECO:0000259" key="7">
    <source>
        <dbReference type="PROSITE" id="PS51645"/>
    </source>
</evidence>
<reference evidence="8 9" key="1">
    <citation type="submission" date="2017-05" db="EMBL/GenBank/DDBJ databases">
        <authorList>
            <person name="Varghese N."/>
            <person name="Submissions S."/>
        </authorList>
    </citation>
    <scope>NUCLEOTIDE SEQUENCE [LARGE SCALE GENOMIC DNA]</scope>
    <source>
        <strain evidence="8 9">CGMCC 1.7287</strain>
    </source>
</reference>
<dbReference type="Gene3D" id="1.10.579.10">
    <property type="entry name" value="DNA Cyclobutane Dipyrimidine Photolyase, subunit A, domain 3"/>
    <property type="match status" value="1"/>
</dbReference>
<dbReference type="InterPro" id="IPR014133">
    <property type="entry name" value="Cry_DASH"/>
</dbReference>
<keyword evidence="3 6" id="KW-0285">Flavoprotein</keyword>
<protein>
    <recommendedName>
        <fullName evidence="2 6">Cryptochrome DASH</fullName>
    </recommendedName>
</protein>
<evidence type="ECO:0000256" key="2">
    <source>
        <dbReference type="ARBA" id="ARBA00017881"/>
    </source>
</evidence>
<dbReference type="RefSeq" id="WP_239041662.1">
    <property type="nucleotide sequence ID" value="NZ_BAAAEY010000006.1"/>
</dbReference>
<organism evidence="8 9">
    <name type="scientific">Marinobacterium sediminicola</name>
    <dbReference type="NCBI Taxonomy" id="518898"/>
    <lineage>
        <taxon>Bacteria</taxon>
        <taxon>Pseudomonadati</taxon>
        <taxon>Pseudomonadota</taxon>
        <taxon>Gammaproteobacteria</taxon>
        <taxon>Oceanospirillales</taxon>
        <taxon>Oceanospirillaceae</taxon>
        <taxon>Marinobacterium</taxon>
    </lineage>
</organism>
<dbReference type="PANTHER" id="PTHR11455">
    <property type="entry name" value="CRYPTOCHROME"/>
    <property type="match status" value="1"/>
</dbReference>
<keyword evidence="4 6" id="KW-0274">FAD</keyword>
<feature type="domain" description="Photolyase/cryptochrome alpha/beta" evidence="7">
    <location>
        <begin position="2"/>
        <end position="134"/>
    </location>
</feature>
<dbReference type="Pfam" id="PF00875">
    <property type="entry name" value="DNA_photolyase"/>
    <property type="match status" value="1"/>
</dbReference>
<evidence type="ECO:0000256" key="3">
    <source>
        <dbReference type="ARBA" id="ARBA00022630"/>
    </source>
</evidence>
<evidence type="ECO:0000313" key="8">
    <source>
        <dbReference type="EMBL" id="SMR74890.1"/>
    </source>
</evidence>
<evidence type="ECO:0000256" key="4">
    <source>
        <dbReference type="ARBA" id="ARBA00022827"/>
    </source>
</evidence>
<dbReference type="Gene3D" id="1.25.40.80">
    <property type="match status" value="1"/>
</dbReference>
<comment type="function">
    <text evidence="6">May have a photoreceptor function.</text>
</comment>
<dbReference type="InterPro" id="IPR014729">
    <property type="entry name" value="Rossmann-like_a/b/a_fold"/>
</dbReference>
<dbReference type="PANTHER" id="PTHR11455:SF22">
    <property type="entry name" value="CRYPTOCHROME DASH"/>
    <property type="match status" value="1"/>
</dbReference>
<comment type="caution">
    <text evidence="8">The sequence shown here is derived from an EMBL/GenBank/DDBJ whole genome shotgun (WGS) entry which is preliminary data.</text>
</comment>
<dbReference type="PROSITE" id="PS51645">
    <property type="entry name" value="PHR_CRY_ALPHA_BETA"/>
    <property type="match status" value="1"/>
</dbReference>